<dbReference type="Pfam" id="PF00501">
    <property type="entry name" value="AMP-binding"/>
    <property type="match status" value="1"/>
</dbReference>
<dbReference type="Pfam" id="PF13193">
    <property type="entry name" value="AMP-binding_C"/>
    <property type="match status" value="1"/>
</dbReference>
<dbReference type="InterPro" id="IPR042099">
    <property type="entry name" value="ANL_N_sf"/>
</dbReference>
<evidence type="ECO:0000256" key="3">
    <source>
        <dbReference type="SAM" id="MobiDB-lite"/>
    </source>
</evidence>
<evidence type="ECO:0000256" key="2">
    <source>
        <dbReference type="ARBA" id="ARBA00022598"/>
    </source>
</evidence>
<dbReference type="eggNOG" id="COG0318">
    <property type="taxonomic scope" value="Bacteria"/>
</dbReference>
<feature type="domain" description="AMP-dependent synthetase/ligase" evidence="4">
    <location>
        <begin position="7"/>
        <end position="324"/>
    </location>
</feature>
<dbReference type="PATRIC" id="fig|1238182.3.peg.3517"/>
<evidence type="ECO:0000313" key="7">
    <source>
        <dbReference type="Proteomes" id="UP000009881"/>
    </source>
</evidence>
<dbReference type="AlphaFoldDB" id="K9HAW5"/>
<organism evidence="6 7">
    <name type="scientific">Caenispirillum salinarum AK4</name>
    <dbReference type="NCBI Taxonomy" id="1238182"/>
    <lineage>
        <taxon>Bacteria</taxon>
        <taxon>Pseudomonadati</taxon>
        <taxon>Pseudomonadota</taxon>
        <taxon>Alphaproteobacteria</taxon>
        <taxon>Rhodospirillales</taxon>
        <taxon>Novispirillaceae</taxon>
        <taxon>Caenispirillum</taxon>
    </lineage>
</organism>
<dbReference type="InterPro" id="IPR045851">
    <property type="entry name" value="AMP-bd_C_sf"/>
</dbReference>
<proteinExistence type="inferred from homology"/>
<keyword evidence="2 6" id="KW-0436">Ligase</keyword>
<comment type="similarity">
    <text evidence="1">Belongs to the ATP-dependent AMP-binding enzyme family.</text>
</comment>
<protein>
    <submittedName>
        <fullName evidence="6">Long-chain-fatty-acid--CoA ligase</fullName>
    </submittedName>
</protein>
<feature type="domain" description="AMP-binding enzyme C-terminal" evidence="5">
    <location>
        <begin position="375"/>
        <end position="449"/>
    </location>
</feature>
<sequence length="468" mass="49472">MDHAETLLRDHGARFGDRIMLVAENCPAFAVFLLACSRLGAWAVPVNARMTDRELGYIRHHCRPRCIVTTPPPQAAGPADPGGPQADRLDLPFGPADIVGNLDTEPEDGQAPSGIAVIMYTSGTTGAPKGVMLTHANLRHIALVSRITRGLRPTDRIYAALPVSHVFGLSSTLLAGLAAGARIDLVPRFSAAALAKALENGVTVFQGVPAMYGKLLAHLEAEDKPFAAPPHLRYLSAGGAPLDPGWKRKVEARLGRPLHNGYGLTEASPTLTQTPIDAPRGDDSIGAPIPGIEVRLIGPDGRDVADGAPGELWARGATIMAGYYRNPDATAAALTPDGWLRTGDLCRRGPDGALYLAGRLKELIITSGFNVYPPEVESALNAHPAVAAAAVVGRPVPGDEQVVAFIEMRPGATADDEAILSHLRQHLAPYKLPRQIIRLEALPTTGVGKVRKQQLAEMLATLEVSGPS</sequence>
<feature type="region of interest" description="Disordered" evidence="3">
    <location>
        <begin position="263"/>
        <end position="284"/>
    </location>
</feature>
<gene>
    <name evidence="6" type="ORF">C882_1303</name>
</gene>
<dbReference type="Gene3D" id="3.40.50.12780">
    <property type="entry name" value="N-terminal domain of ligase-like"/>
    <property type="match status" value="1"/>
</dbReference>
<evidence type="ECO:0000256" key="1">
    <source>
        <dbReference type="ARBA" id="ARBA00006432"/>
    </source>
</evidence>
<dbReference type="InterPro" id="IPR000873">
    <property type="entry name" value="AMP-dep_synth/lig_dom"/>
</dbReference>
<evidence type="ECO:0000259" key="5">
    <source>
        <dbReference type="Pfam" id="PF13193"/>
    </source>
</evidence>
<dbReference type="PROSITE" id="PS00455">
    <property type="entry name" value="AMP_BINDING"/>
    <property type="match status" value="1"/>
</dbReference>
<dbReference type="InterPro" id="IPR020845">
    <property type="entry name" value="AMP-binding_CS"/>
</dbReference>
<dbReference type="SUPFAM" id="SSF56801">
    <property type="entry name" value="Acetyl-CoA synthetase-like"/>
    <property type="match status" value="1"/>
</dbReference>
<dbReference type="Proteomes" id="UP000009881">
    <property type="component" value="Unassembled WGS sequence"/>
</dbReference>
<dbReference type="PANTHER" id="PTHR43201">
    <property type="entry name" value="ACYL-COA SYNTHETASE"/>
    <property type="match status" value="1"/>
</dbReference>
<dbReference type="Gene3D" id="3.30.300.30">
    <property type="match status" value="1"/>
</dbReference>
<name>K9HAW5_9PROT</name>
<dbReference type="EMBL" id="ANHY01000018">
    <property type="protein sequence ID" value="EKV27708.1"/>
    <property type="molecule type" value="Genomic_DNA"/>
</dbReference>
<accession>K9HAW5</accession>
<dbReference type="PANTHER" id="PTHR43201:SF5">
    <property type="entry name" value="MEDIUM-CHAIN ACYL-COA LIGASE ACSF2, MITOCHONDRIAL"/>
    <property type="match status" value="1"/>
</dbReference>
<dbReference type="GO" id="GO:0031956">
    <property type="term" value="F:medium-chain fatty acid-CoA ligase activity"/>
    <property type="evidence" value="ECO:0007669"/>
    <property type="project" value="TreeGrafter"/>
</dbReference>
<keyword evidence="7" id="KW-1185">Reference proteome</keyword>
<dbReference type="GO" id="GO:0006631">
    <property type="term" value="P:fatty acid metabolic process"/>
    <property type="evidence" value="ECO:0007669"/>
    <property type="project" value="TreeGrafter"/>
</dbReference>
<evidence type="ECO:0000259" key="4">
    <source>
        <dbReference type="Pfam" id="PF00501"/>
    </source>
</evidence>
<dbReference type="STRING" id="1238182.C882_1303"/>
<reference evidence="6 7" key="1">
    <citation type="journal article" date="2013" name="Genome Announc.">
        <title>Draft Genome Sequence of an Alphaproteobacterium, Caenispirillum salinarum AK4(T), Isolated from a Solar Saltern.</title>
        <authorList>
            <person name="Khatri I."/>
            <person name="Singh A."/>
            <person name="Korpole S."/>
            <person name="Pinnaka A.K."/>
            <person name="Subramanian S."/>
        </authorList>
    </citation>
    <scope>NUCLEOTIDE SEQUENCE [LARGE SCALE GENOMIC DNA]</scope>
    <source>
        <strain evidence="6 7">AK4</strain>
    </source>
</reference>
<dbReference type="InterPro" id="IPR025110">
    <property type="entry name" value="AMP-bd_C"/>
</dbReference>
<comment type="caution">
    <text evidence="6">The sequence shown here is derived from an EMBL/GenBank/DDBJ whole genome shotgun (WGS) entry which is preliminary data.</text>
</comment>
<evidence type="ECO:0000313" key="6">
    <source>
        <dbReference type="EMBL" id="EKV27708.1"/>
    </source>
</evidence>